<feature type="transmembrane region" description="Helical" evidence="1">
    <location>
        <begin position="45"/>
        <end position="72"/>
    </location>
</feature>
<reference evidence="2 3" key="1">
    <citation type="submission" date="2018-12" db="EMBL/GenBank/DDBJ databases">
        <authorList>
            <consortium name="Pathogen Informatics"/>
        </authorList>
    </citation>
    <scope>NUCLEOTIDE SEQUENCE [LARGE SCALE GENOMIC DNA]</scope>
    <source>
        <strain evidence="2 3">NCTC10951</strain>
    </source>
</reference>
<dbReference type="EMBL" id="LR134477">
    <property type="protein sequence ID" value="VEI16016.1"/>
    <property type="molecule type" value="Genomic_DNA"/>
</dbReference>
<evidence type="ECO:0000313" key="3">
    <source>
        <dbReference type="Proteomes" id="UP000268658"/>
    </source>
</evidence>
<keyword evidence="1" id="KW-0472">Membrane</keyword>
<name>A0A448PKS9_ACTVI</name>
<sequence length="267" mass="29722">MNSGRINTPEQSDRARRRSLVAFMAASAVFMVASFLSFVNRGPFGLTLLAGVSVPCMLLFALSVYRVGVAIKCGRSYWRMGRGHVALESPPELLYWEVLLLVFQACAILLLLPILLLSRRGEWMFVAAPIVITSLTLPELMRLLKNGRPSSSKIILSPDCVAFQESNRIVTNISWKQMPRLEGVMKDKAVIACNGGEVIAFPMAYVPLTYRQLERLLRSFSTDVRLRSRLSAPDGLEAVITVLEPTAAELFDGSWTWRREANSAEGR</sequence>
<keyword evidence="1" id="KW-1133">Transmembrane helix</keyword>
<evidence type="ECO:0000313" key="2">
    <source>
        <dbReference type="EMBL" id="VEI16016.1"/>
    </source>
</evidence>
<protein>
    <submittedName>
        <fullName evidence="2">Uncharacterized protein</fullName>
    </submittedName>
</protein>
<feature type="transmembrane region" description="Helical" evidence="1">
    <location>
        <begin position="20"/>
        <end position="39"/>
    </location>
</feature>
<feature type="transmembrane region" description="Helical" evidence="1">
    <location>
        <begin position="93"/>
        <end position="117"/>
    </location>
</feature>
<gene>
    <name evidence="2" type="ORF">NCTC10951_01459</name>
</gene>
<accession>A0A448PKS9</accession>
<keyword evidence="1" id="KW-0812">Transmembrane</keyword>
<dbReference type="AlphaFoldDB" id="A0A448PKS9"/>
<dbReference type="KEGG" id="avc:NCTC10951_01459"/>
<organism evidence="2 3">
    <name type="scientific">Actinomyces viscosus</name>
    <dbReference type="NCBI Taxonomy" id="1656"/>
    <lineage>
        <taxon>Bacteria</taxon>
        <taxon>Bacillati</taxon>
        <taxon>Actinomycetota</taxon>
        <taxon>Actinomycetes</taxon>
        <taxon>Actinomycetales</taxon>
        <taxon>Actinomycetaceae</taxon>
        <taxon>Actinomyces</taxon>
    </lineage>
</organism>
<dbReference type="Proteomes" id="UP000268658">
    <property type="component" value="Chromosome"/>
</dbReference>
<evidence type="ECO:0000256" key="1">
    <source>
        <dbReference type="SAM" id="Phobius"/>
    </source>
</evidence>
<proteinExistence type="predicted"/>